<sequence length="94" mass="11231">MYASSEKSIDSMDKGFEVEIKYKIVESKEAIDYSSAEHMRSNALHEFKNGRQWLEFIFTLIKRALAFTFLLVLFRFDNNYITSYFKKIDARRKL</sequence>
<keyword evidence="3" id="KW-1185">Reference proteome</keyword>
<evidence type="ECO:0000313" key="3">
    <source>
        <dbReference type="Proteomes" id="UP001164746"/>
    </source>
</evidence>
<dbReference type="Proteomes" id="UP001164746">
    <property type="component" value="Chromosome 8"/>
</dbReference>
<feature type="non-terminal residue" evidence="2">
    <location>
        <position position="94"/>
    </location>
</feature>
<keyword evidence="1" id="KW-0472">Membrane</keyword>
<keyword evidence="1" id="KW-0812">Transmembrane</keyword>
<organism evidence="2 3">
    <name type="scientific">Mya arenaria</name>
    <name type="common">Soft-shell clam</name>
    <dbReference type="NCBI Taxonomy" id="6604"/>
    <lineage>
        <taxon>Eukaryota</taxon>
        <taxon>Metazoa</taxon>
        <taxon>Spiralia</taxon>
        <taxon>Lophotrochozoa</taxon>
        <taxon>Mollusca</taxon>
        <taxon>Bivalvia</taxon>
        <taxon>Autobranchia</taxon>
        <taxon>Heteroconchia</taxon>
        <taxon>Euheterodonta</taxon>
        <taxon>Imparidentia</taxon>
        <taxon>Neoheterodontei</taxon>
        <taxon>Myida</taxon>
        <taxon>Myoidea</taxon>
        <taxon>Myidae</taxon>
        <taxon>Mya</taxon>
    </lineage>
</organism>
<accession>A0ABY7EW28</accession>
<keyword evidence="1" id="KW-1133">Transmembrane helix</keyword>
<evidence type="ECO:0000313" key="2">
    <source>
        <dbReference type="EMBL" id="WAR12906.1"/>
    </source>
</evidence>
<gene>
    <name evidence="2" type="ORF">MAR_027086</name>
</gene>
<name>A0ABY7EW28_MYAAR</name>
<protein>
    <submittedName>
        <fullName evidence="2">Uncharacterized protein</fullName>
    </submittedName>
</protein>
<evidence type="ECO:0000256" key="1">
    <source>
        <dbReference type="SAM" id="Phobius"/>
    </source>
</evidence>
<dbReference type="EMBL" id="CP111019">
    <property type="protein sequence ID" value="WAR12906.1"/>
    <property type="molecule type" value="Genomic_DNA"/>
</dbReference>
<reference evidence="2" key="1">
    <citation type="submission" date="2022-11" db="EMBL/GenBank/DDBJ databases">
        <title>Centuries of genome instability and evolution in soft-shell clam transmissible cancer (bioRxiv).</title>
        <authorList>
            <person name="Hart S.F.M."/>
            <person name="Yonemitsu M.A."/>
            <person name="Giersch R.M."/>
            <person name="Beal B.F."/>
            <person name="Arriagada G."/>
            <person name="Davis B.W."/>
            <person name="Ostrander E.A."/>
            <person name="Goff S.P."/>
            <person name="Metzger M.J."/>
        </authorList>
    </citation>
    <scope>NUCLEOTIDE SEQUENCE</scope>
    <source>
        <strain evidence="2">MELC-2E11</strain>
        <tissue evidence="2">Siphon/mantle</tissue>
    </source>
</reference>
<feature type="transmembrane region" description="Helical" evidence="1">
    <location>
        <begin position="56"/>
        <end position="76"/>
    </location>
</feature>
<proteinExistence type="predicted"/>